<dbReference type="InterPro" id="IPR036249">
    <property type="entry name" value="Thioredoxin-like_sf"/>
</dbReference>
<accession>A0A2T1GD41</accession>
<comment type="caution">
    <text evidence="2">The sequence shown here is derived from an EMBL/GenBank/DDBJ whole genome shotgun (WGS) entry which is preliminary data.</text>
</comment>
<feature type="domain" description="Thioredoxin" evidence="1">
    <location>
        <begin position="25"/>
        <end position="170"/>
    </location>
</feature>
<organism evidence="2 3">
    <name type="scientific">Chamaesiphon polymorphus CCALA 037</name>
    <dbReference type="NCBI Taxonomy" id="2107692"/>
    <lineage>
        <taxon>Bacteria</taxon>
        <taxon>Bacillati</taxon>
        <taxon>Cyanobacteriota</taxon>
        <taxon>Cyanophyceae</taxon>
        <taxon>Gomontiellales</taxon>
        <taxon>Chamaesiphonaceae</taxon>
        <taxon>Chamaesiphon</taxon>
    </lineage>
</organism>
<reference evidence="2 3" key="1">
    <citation type="submission" date="2018-03" db="EMBL/GenBank/DDBJ databases">
        <title>The ancient ancestry and fast evolution of plastids.</title>
        <authorList>
            <person name="Moore K.R."/>
            <person name="Magnabosco C."/>
            <person name="Momper L."/>
            <person name="Gold D.A."/>
            <person name="Bosak T."/>
            <person name="Fournier G.P."/>
        </authorList>
    </citation>
    <scope>NUCLEOTIDE SEQUENCE [LARGE SCALE GENOMIC DNA]</scope>
    <source>
        <strain evidence="2 3">CCALA 037</strain>
    </source>
</reference>
<keyword evidence="3" id="KW-1185">Reference proteome</keyword>
<evidence type="ECO:0000313" key="3">
    <source>
        <dbReference type="Proteomes" id="UP000238937"/>
    </source>
</evidence>
<gene>
    <name evidence="2" type="ORF">C7B77_15325</name>
</gene>
<dbReference type="InterPro" id="IPR013766">
    <property type="entry name" value="Thioredoxin_domain"/>
</dbReference>
<dbReference type="Gene3D" id="3.40.30.10">
    <property type="entry name" value="Glutaredoxin"/>
    <property type="match status" value="1"/>
</dbReference>
<dbReference type="InterPro" id="IPR048069">
    <property type="entry name" value="Thylak_slr1796"/>
</dbReference>
<evidence type="ECO:0000313" key="2">
    <source>
        <dbReference type="EMBL" id="PSB55354.1"/>
    </source>
</evidence>
<name>A0A2T1GD41_9CYAN</name>
<sequence length="190" mass="21077">MFKSLSNRVRSGWRSLAIAAVICLCAWVMAYPALAGIEDDKYDGNVFVLYAGNGSLVPPKVSLADSLQSQKPALLVFYVDDSTDCKKYASTVSQLQQYYGKVASFIPVTADSLAINGKYSATEPGYYYQGSVPQTVVIDKQGKVRLNETGDIAFEKVDDVMREVFDLLPRKDSIELKRRSFNEFNSELAK</sequence>
<dbReference type="Proteomes" id="UP000238937">
    <property type="component" value="Unassembled WGS sequence"/>
</dbReference>
<proteinExistence type="predicted"/>
<dbReference type="OrthoDB" id="423037at2"/>
<dbReference type="NCBIfam" id="NF038096">
    <property type="entry name" value="thylak_slr1796"/>
    <property type="match status" value="1"/>
</dbReference>
<dbReference type="SUPFAM" id="SSF52833">
    <property type="entry name" value="Thioredoxin-like"/>
    <property type="match status" value="1"/>
</dbReference>
<dbReference type="RefSeq" id="WP_106306414.1">
    <property type="nucleotide sequence ID" value="NZ_PVWO01000192.1"/>
</dbReference>
<dbReference type="PROSITE" id="PS51352">
    <property type="entry name" value="THIOREDOXIN_2"/>
    <property type="match status" value="1"/>
</dbReference>
<dbReference type="EMBL" id="PVWO01000192">
    <property type="protein sequence ID" value="PSB55354.1"/>
    <property type="molecule type" value="Genomic_DNA"/>
</dbReference>
<dbReference type="AlphaFoldDB" id="A0A2T1GD41"/>
<protein>
    <submittedName>
        <fullName evidence="2">Thioredoxin family protein</fullName>
    </submittedName>
</protein>
<evidence type="ECO:0000259" key="1">
    <source>
        <dbReference type="PROSITE" id="PS51352"/>
    </source>
</evidence>